<name>A0AAF3J8P4_9BILA</name>
<organism evidence="1 2">
    <name type="scientific">Mesorhabditis belari</name>
    <dbReference type="NCBI Taxonomy" id="2138241"/>
    <lineage>
        <taxon>Eukaryota</taxon>
        <taxon>Metazoa</taxon>
        <taxon>Ecdysozoa</taxon>
        <taxon>Nematoda</taxon>
        <taxon>Chromadorea</taxon>
        <taxon>Rhabditida</taxon>
        <taxon>Rhabditina</taxon>
        <taxon>Rhabditomorpha</taxon>
        <taxon>Rhabditoidea</taxon>
        <taxon>Rhabditidae</taxon>
        <taxon>Mesorhabditinae</taxon>
        <taxon>Mesorhabditis</taxon>
    </lineage>
</organism>
<proteinExistence type="predicted"/>
<evidence type="ECO:0000313" key="2">
    <source>
        <dbReference type="WBParaSite" id="MBELARI_LOCUS3467"/>
    </source>
</evidence>
<dbReference type="WBParaSite" id="MBELARI_LOCUS3467">
    <property type="protein sequence ID" value="MBELARI_LOCUS3467"/>
    <property type="gene ID" value="MBELARI_LOCUS3467"/>
</dbReference>
<accession>A0AAF3J8P4</accession>
<evidence type="ECO:0008006" key="3">
    <source>
        <dbReference type="Google" id="ProtNLM"/>
    </source>
</evidence>
<reference evidence="2" key="1">
    <citation type="submission" date="2024-02" db="UniProtKB">
        <authorList>
            <consortium name="WormBaseParasite"/>
        </authorList>
    </citation>
    <scope>IDENTIFICATION</scope>
</reference>
<dbReference type="AlphaFoldDB" id="A0AAF3J8P4"/>
<sequence length="185" mass="21563">MDAPFELHKCMKCAQPLLSSLEAGKHVFTHMTVCKFGCEACDLTSESELDMNQHINTHQPQARMTYMLRLSDLDNAERTSIECFPDMHVELHQFFNKYLGPENLIFESLEQVWVGQRSGNDEDRITDEEAQAIREACTRLNATLAKKERLEKMRYTELGERLLKAEELRQEIAMVKARRRVIERN</sequence>
<evidence type="ECO:0000313" key="1">
    <source>
        <dbReference type="Proteomes" id="UP000887575"/>
    </source>
</evidence>
<dbReference type="Proteomes" id="UP000887575">
    <property type="component" value="Unassembled WGS sequence"/>
</dbReference>
<protein>
    <recommendedName>
        <fullName evidence="3">C2H2-type domain-containing protein</fullName>
    </recommendedName>
</protein>
<keyword evidence="1" id="KW-1185">Reference proteome</keyword>